<dbReference type="Proteomes" id="UP000008063">
    <property type="component" value="Unassembled WGS sequence"/>
</dbReference>
<organism evidence="3">
    <name type="scientific">Serpula lacrymans var. lacrymans (strain S7.3)</name>
    <name type="common">Dry rot fungus</name>
    <dbReference type="NCBI Taxonomy" id="936435"/>
    <lineage>
        <taxon>Eukaryota</taxon>
        <taxon>Fungi</taxon>
        <taxon>Dikarya</taxon>
        <taxon>Basidiomycota</taxon>
        <taxon>Agaricomycotina</taxon>
        <taxon>Agaricomycetes</taxon>
        <taxon>Agaricomycetidae</taxon>
        <taxon>Boletales</taxon>
        <taxon>Coniophorineae</taxon>
        <taxon>Serpulaceae</taxon>
        <taxon>Serpula</taxon>
    </lineage>
</organism>
<dbReference type="AlphaFoldDB" id="F8PFH2"/>
<name>F8PFH2_SERL3</name>
<sequence length="293" mass="31989">MQQEAQWQQGGVAAVGGGGQSDITAREPGQPFPPPSLITMGEIMTIAVWVCGAGGVRARLARRVILVNAGLQRLRGGQFCRLHHTNMSKLRSGAVIHTFALQASDFTTEIPENRIKRRIKSRDNKRCGDTPNVNNPMGSLLNGMSVITLKSIPHRQRRKPKKQRLQLKLEKGITAMKMSGKRVPTVASSEIDVIWKELGNSGGNLPTYEGFGSEIAHNPIIHSFGFSNQGTKGISGNRAMTSRFTRLRRVLTRGDTVPVSLAGEGKEHNTFPSKVIVRTGETGNVIIFAHLIK</sequence>
<evidence type="ECO:0000313" key="3">
    <source>
        <dbReference type="Proteomes" id="UP000008063"/>
    </source>
</evidence>
<keyword evidence="3" id="KW-1185">Reference proteome</keyword>
<feature type="compositionally biased region" description="Low complexity" evidence="1">
    <location>
        <begin position="1"/>
        <end position="12"/>
    </location>
</feature>
<reference evidence="3" key="1">
    <citation type="journal article" date="2011" name="Science">
        <title>The plant cell wall-decomposing machinery underlies the functional diversity of forest fungi.</title>
        <authorList>
            <person name="Eastwood D.C."/>
            <person name="Floudas D."/>
            <person name="Binder M."/>
            <person name="Majcherczyk A."/>
            <person name="Schneider P."/>
            <person name="Aerts A."/>
            <person name="Asiegbu F.O."/>
            <person name="Baker S.E."/>
            <person name="Barry K."/>
            <person name="Bendiksby M."/>
            <person name="Blumentritt M."/>
            <person name="Coutinho P.M."/>
            <person name="Cullen D."/>
            <person name="de Vries R.P."/>
            <person name="Gathman A."/>
            <person name="Goodell B."/>
            <person name="Henrissat B."/>
            <person name="Ihrmark K."/>
            <person name="Kauserud H."/>
            <person name="Kohler A."/>
            <person name="LaButti K."/>
            <person name="Lapidus A."/>
            <person name="Lavin J.L."/>
            <person name="Lee Y.-H."/>
            <person name="Lindquist E."/>
            <person name="Lilly W."/>
            <person name="Lucas S."/>
            <person name="Morin E."/>
            <person name="Murat C."/>
            <person name="Oguiza J.A."/>
            <person name="Park J."/>
            <person name="Pisabarro A.G."/>
            <person name="Riley R."/>
            <person name="Rosling A."/>
            <person name="Salamov A."/>
            <person name="Schmidt O."/>
            <person name="Schmutz J."/>
            <person name="Skrede I."/>
            <person name="Stenlid J."/>
            <person name="Wiebenga A."/>
            <person name="Xie X."/>
            <person name="Kuees U."/>
            <person name="Hibbett D.S."/>
            <person name="Hoffmeister D."/>
            <person name="Hoegberg N."/>
            <person name="Martin F."/>
            <person name="Grigoriev I.V."/>
            <person name="Watkinson S.C."/>
        </authorList>
    </citation>
    <scope>NUCLEOTIDE SEQUENCE [LARGE SCALE GENOMIC DNA]</scope>
    <source>
        <strain evidence="3">strain S7.3</strain>
    </source>
</reference>
<feature type="region of interest" description="Disordered" evidence="1">
    <location>
        <begin position="1"/>
        <end position="34"/>
    </location>
</feature>
<dbReference type="EMBL" id="GL945474">
    <property type="protein sequence ID" value="EGO04741.1"/>
    <property type="molecule type" value="Genomic_DNA"/>
</dbReference>
<protein>
    <submittedName>
        <fullName evidence="2">Uncharacterized protein</fullName>
    </submittedName>
</protein>
<accession>F8PFH2</accession>
<dbReference type="HOGENOM" id="CLU_950474_0_0_1"/>
<dbReference type="InParanoid" id="F8PFH2"/>
<gene>
    <name evidence="2" type="ORF">SERLA73DRAFT_157718</name>
</gene>
<proteinExistence type="predicted"/>
<evidence type="ECO:0000313" key="2">
    <source>
        <dbReference type="EMBL" id="EGO04741.1"/>
    </source>
</evidence>
<evidence type="ECO:0000256" key="1">
    <source>
        <dbReference type="SAM" id="MobiDB-lite"/>
    </source>
</evidence>